<keyword evidence="5 11" id="KW-0418">Kinase</keyword>
<evidence type="ECO:0000256" key="3">
    <source>
        <dbReference type="ARBA" id="ARBA00022553"/>
    </source>
</evidence>
<evidence type="ECO:0000313" key="11">
    <source>
        <dbReference type="EMBL" id="SDE98712.1"/>
    </source>
</evidence>
<dbReference type="SUPFAM" id="SSF52172">
    <property type="entry name" value="CheY-like"/>
    <property type="match status" value="1"/>
</dbReference>
<evidence type="ECO:0000259" key="9">
    <source>
        <dbReference type="PROSITE" id="PS50109"/>
    </source>
</evidence>
<accession>A0A1G7HE17</accession>
<keyword evidence="6" id="KW-0902">Two-component regulatory system</keyword>
<protein>
    <recommendedName>
        <fullName evidence="2">histidine kinase</fullName>
        <ecNumber evidence="2">2.7.13.3</ecNumber>
    </recommendedName>
</protein>
<dbReference type="SUPFAM" id="SSF47384">
    <property type="entry name" value="Homodimeric domain of signal transducing histidine kinase"/>
    <property type="match status" value="1"/>
</dbReference>
<dbReference type="InterPro" id="IPR003594">
    <property type="entry name" value="HATPase_dom"/>
</dbReference>
<feature type="coiled-coil region" evidence="8">
    <location>
        <begin position="159"/>
        <end position="186"/>
    </location>
</feature>
<feature type="domain" description="Response regulatory" evidence="10">
    <location>
        <begin position="449"/>
        <end position="566"/>
    </location>
</feature>
<dbReference type="PRINTS" id="PR00344">
    <property type="entry name" value="BCTRLSENSOR"/>
</dbReference>
<comment type="catalytic activity">
    <reaction evidence="1">
        <text>ATP + protein L-histidine = ADP + protein N-phospho-L-histidine.</text>
        <dbReference type="EC" id="2.7.13.3"/>
    </reaction>
</comment>
<dbReference type="InterPro" id="IPR005467">
    <property type="entry name" value="His_kinase_dom"/>
</dbReference>
<dbReference type="EC" id="2.7.13.3" evidence="2"/>
<dbReference type="CDD" id="cd16922">
    <property type="entry name" value="HATPase_EvgS-ArcB-TorS-like"/>
    <property type="match status" value="1"/>
</dbReference>
<dbReference type="InterPro" id="IPR036097">
    <property type="entry name" value="HisK_dim/P_sf"/>
</dbReference>
<name>A0A1G7HE17_9BACT</name>
<sequence length="580" mass="64866">MNLSVETDFLLARQRSKQIAEFLGFEAQDQTRIATAVSEIARNAYEYAVGGLVEFHFDRAGQPSLRIVVRDKGSGIKQFDQVLDGTYVSSSGMGLGISGSRRLMDDLQLDSSDEGTTVVMRKFLPRAITVPTIKELGEKIASIAPQDLGMAAHAQNREMIRLLGDLRERERELSQLNQELKETNRGVMMLYSELEDRAIELQQASEMKTRFISGVTHELRTPLNSIVSLSGLLIRRIDGELSAEQEKQVQFIQRSAQNLTEMVNDLLDLAKIEAGKVTPRLSEFTIEEFFAALRGMFRPLATNENVQLLIDEADAVSTRLYTDEAKLSQILRNFISNALKFTERGVVHVRAKLVGDGGICFSVRDTGIGIAGENKDVVWQEWGQIESAQRPKYKGSGLGLPLARQLATLLGGTTWFESKLGEGSTFYVEIPTAVAPLIEPVVRPERDDVILMVDDDEVARYILRRNLVTMTSAKLLEASSLVEARRLLASHTVRLIFLDIVMPEENGLSFAEELRMLPGKEELPIVLVSSKTLTPDEQTLIERHNLIYINKDRGDAEDQRVALERVLLNLGLNDLHETER</sequence>
<gene>
    <name evidence="11" type="ORF">SAMN05444167_1037</name>
</gene>
<dbReference type="Gene3D" id="3.30.565.10">
    <property type="entry name" value="Histidine kinase-like ATPase, C-terminal domain"/>
    <property type="match status" value="2"/>
</dbReference>
<evidence type="ECO:0000256" key="6">
    <source>
        <dbReference type="ARBA" id="ARBA00023012"/>
    </source>
</evidence>
<dbReference type="InterPro" id="IPR050736">
    <property type="entry name" value="Sensor_HK_Regulatory"/>
</dbReference>
<dbReference type="Gene3D" id="3.40.50.2300">
    <property type="match status" value="1"/>
</dbReference>
<dbReference type="PROSITE" id="PS50109">
    <property type="entry name" value="HIS_KIN"/>
    <property type="match status" value="1"/>
</dbReference>
<evidence type="ECO:0000256" key="1">
    <source>
        <dbReference type="ARBA" id="ARBA00000085"/>
    </source>
</evidence>
<dbReference type="Pfam" id="PF13581">
    <property type="entry name" value="HATPase_c_2"/>
    <property type="match status" value="1"/>
</dbReference>
<dbReference type="AlphaFoldDB" id="A0A1G7HE17"/>
<feature type="domain" description="Histidine kinase" evidence="9">
    <location>
        <begin position="214"/>
        <end position="434"/>
    </location>
</feature>
<evidence type="ECO:0000256" key="8">
    <source>
        <dbReference type="SAM" id="Coils"/>
    </source>
</evidence>
<dbReference type="CDD" id="cd00156">
    <property type="entry name" value="REC"/>
    <property type="match status" value="1"/>
</dbReference>
<dbReference type="Pfam" id="PF00512">
    <property type="entry name" value="HisKA"/>
    <property type="match status" value="1"/>
</dbReference>
<evidence type="ECO:0000256" key="4">
    <source>
        <dbReference type="ARBA" id="ARBA00022679"/>
    </source>
</evidence>
<dbReference type="SMART" id="SM00388">
    <property type="entry name" value="HisKA"/>
    <property type="match status" value="1"/>
</dbReference>
<evidence type="ECO:0000313" key="12">
    <source>
        <dbReference type="Proteomes" id="UP000182427"/>
    </source>
</evidence>
<dbReference type="SUPFAM" id="SSF55874">
    <property type="entry name" value="ATPase domain of HSP90 chaperone/DNA topoisomerase II/histidine kinase"/>
    <property type="match status" value="2"/>
</dbReference>
<keyword evidence="8" id="KW-0175">Coiled coil</keyword>
<organism evidence="11 12">
    <name type="scientific">Terriglobus roseus</name>
    <dbReference type="NCBI Taxonomy" id="392734"/>
    <lineage>
        <taxon>Bacteria</taxon>
        <taxon>Pseudomonadati</taxon>
        <taxon>Acidobacteriota</taxon>
        <taxon>Terriglobia</taxon>
        <taxon>Terriglobales</taxon>
        <taxon>Acidobacteriaceae</taxon>
        <taxon>Terriglobus</taxon>
    </lineage>
</organism>
<proteinExistence type="predicted"/>
<feature type="modified residue" description="4-aspartylphosphate" evidence="7">
    <location>
        <position position="499"/>
    </location>
</feature>
<evidence type="ECO:0000256" key="5">
    <source>
        <dbReference type="ARBA" id="ARBA00022777"/>
    </source>
</evidence>
<evidence type="ECO:0000256" key="7">
    <source>
        <dbReference type="PROSITE-ProRule" id="PRU00169"/>
    </source>
</evidence>
<dbReference type="Gene3D" id="1.10.287.130">
    <property type="match status" value="1"/>
</dbReference>
<dbReference type="SMART" id="SM00387">
    <property type="entry name" value="HATPase_c"/>
    <property type="match status" value="2"/>
</dbReference>
<dbReference type="InterPro" id="IPR001789">
    <property type="entry name" value="Sig_transdc_resp-reg_receiver"/>
</dbReference>
<keyword evidence="4" id="KW-0808">Transferase</keyword>
<dbReference type="InterPro" id="IPR003661">
    <property type="entry name" value="HisK_dim/P_dom"/>
</dbReference>
<dbReference type="CDD" id="cd00082">
    <property type="entry name" value="HisKA"/>
    <property type="match status" value="1"/>
</dbReference>
<dbReference type="PANTHER" id="PTHR43711">
    <property type="entry name" value="TWO-COMPONENT HISTIDINE KINASE"/>
    <property type="match status" value="1"/>
</dbReference>
<evidence type="ECO:0000256" key="2">
    <source>
        <dbReference type="ARBA" id="ARBA00012438"/>
    </source>
</evidence>
<evidence type="ECO:0000259" key="10">
    <source>
        <dbReference type="PROSITE" id="PS50110"/>
    </source>
</evidence>
<dbReference type="SMART" id="SM00448">
    <property type="entry name" value="REC"/>
    <property type="match status" value="1"/>
</dbReference>
<dbReference type="Proteomes" id="UP000182427">
    <property type="component" value="Chromosome I"/>
</dbReference>
<dbReference type="EMBL" id="LT629690">
    <property type="protein sequence ID" value="SDE98712.1"/>
    <property type="molecule type" value="Genomic_DNA"/>
</dbReference>
<dbReference type="InterPro" id="IPR004358">
    <property type="entry name" value="Sig_transdc_His_kin-like_C"/>
</dbReference>
<dbReference type="PANTHER" id="PTHR43711:SF31">
    <property type="entry name" value="HISTIDINE KINASE"/>
    <property type="match status" value="1"/>
</dbReference>
<dbReference type="PROSITE" id="PS50110">
    <property type="entry name" value="RESPONSE_REGULATORY"/>
    <property type="match status" value="1"/>
</dbReference>
<dbReference type="Pfam" id="PF02518">
    <property type="entry name" value="HATPase_c"/>
    <property type="match status" value="1"/>
</dbReference>
<dbReference type="InterPro" id="IPR011006">
    <property type="entry name" value="CheY-like_superfamily"/>
</dbReference>
<keyword evidence="3 7" id="KW-0597">Phosphoprotein</keyword>
<keyword evidence="12" id="KW-1185">Reference proteome</keyword>
<dbReference type="InterPro" id="IPR036890">
    <property type="entry name" value="HATPase_C_sf"/>
</dbReference>
<reference evidence="11 12" key="1">
    <citation type="submission" date="2016-10" db="EMBL/GenBank/DDBJ databases">
        <authorList>
            <person name="de Groot N.N."/>
        </authorList>
    </citation>
    <scope>NUCLEOTIDE SEQUENCE [LARGE SCALE GENOMIC DNA]</scope>
    <source>
        <strain evidence="11 12">GAS232</strain>
    </source>
</reference>
<dbReference type="Pfam" id="PF00072">
    <property type="entry name" value="Response_reg"/>
    <property type="match status" value="1"/>
</dbReference>
<dbReference type="GO" id="GO:0000155">
    <property type="term" value="F:phosphorelay sensor kinase activity"/>
    <property type="evidence" value="ECO:0007669"/>
    <property type="project" value="InterPro"/>
</dbReference>